<accession>A0A9D2GQE1</accession>
<evidence type="ECO:0000256" key="5">
    <source>
        <dbReference type="ARBA" id="ARBA00022840"/>
    </source>
</evidence>
<comment type="function">
    <text evidence="1">Part of the ABC transporter FtsEX involved in cellular division. Important for assembly or stability of the septal ring.</text>
</comment>
<evidence type="ECO:0000256" key="1">
    <source>
        <dbReference type="ARBA" id="ARBA00002579"/>
    </source>
</evidence>
<dbReference type="GO" id="GO:0016887">
    <property type="term" value="F:ATP hydrolysis activity"/>
    <property type="evidence" value="ECO:0007669"/>
    <property type="project" value="InterPro"/>
</dbReference>
<evidence type="ECO:0000256" key="4">
    <source>
        <dbReference type="ARBA" id="ARBA00022741"/>
    </source>
</evidence>
<evidence type="ECO:0000313" key="8">
    <source>
        <dbReference type="Proteomes" id="UP000824115"/>
    </source>
</evidence>
<dbReference type="AlphaFoldDB" id="A0A9D2GQE1"/>
<feature type="domain" description="ABC transporter" evidence="6">
    <location>
        <begin position="10"/>
        <end position="242"/>
    </location>
</feature>
<reference evidence="7" key="1">
    <citation type="journal article" date="2021" name="PeerJ">
        <title>Extensive microbial diversity within the chicken gut microbiome revealed by metagenomics and culture.</title>
        <authorList>
            <person name="Gilroy R."/>
            <person name="Ravi A."/>
            <person name="Getino M."/>
            <person name="Pursley I."/>
            <person name="Horton D.L."/>
            <person name="Alikhan N.F."/>
            <person name="Baker D."/>
            <person name="Gharbi K."/>
            <person name="Hall N."/>
            <person name="Watson M."/>
            <person name="Adriaenssens E.M."/>
            <person name="Foster-Nyarko E."/>
            <person name="Jarju S."/>
            <person name="Secka A."/>
            <person name="Antonio M."/>
            <person name="Oren A."/>
            <person name="Chaudhuri R.R."/>
            <person name="La Ragione R."/>
            <person name="Hildebrand F."/>
            <person name="Pallen M.J."/>
        </authorList>
    </citation>
    <scope>NUCLEOTIDE SEQUENCE</scope>
    <source>
        <strain evidence="7">Gambia16-554</strain>
    </source>
</reference>
<dbReference type="Proteomes" id="UP000824115">
    <property type="component" value="Unassembled WGS sequence"/>
</dbReference>
<keyword evidence="5 7" id="KW-0067">ATP-binding</keyword>
<dbReference type="SMART" id="SM00382">
    <property type="entry name" value="AAA"/>
    <property type="match status" value="1"/>
</dbReference>
<dbReference type="EMBL" id="DXAW01000059">
    <property type="protein sequence ID" value="HIZ85448.1"/>
    <property type="molecule type" value="Genomic_DNA"/>
</dbReference>
<keyword evidence="4" id="KW-0547">Nucleotide-binding</keyword>
<dbReference type="PANTHER" id="PTHR24220">
    <property type="entry name" value="IMPORT ATP-BINDING PROTEIN"/>
    <property type="match status" value="1"/>
</dbReference>
<dbReference type="InterPro" id="IPR003439">
    <property type="entry name" value="ABC_transporter-like_ATP-bd"/>
</dbReference>
<dbReference type="PROSITE" id="PS50893">
    <property type="entry name" value="ABC_TRANSPORTER_2"/>
    <property type="match status" value="1"/>
</dbReference>
<reference evidence="7" key="2">
    <citation type="submission" date="2021-04" db="EMBL/GenBank/DDBJ databases">
        <authorList>
            <person name="Gilroy R."/>
        </authorList>
    </citation>
    <scope>NUCLEOTIDE SEQUENCE</scope>
    <source>
        <strain evidence="7">Gambia16-554</strain>
    </source>
</reference>
<comment type="similarity">
    <text evidence="2">Belongs to the ABC transporter superfamily.</text>
</comment>
<dbReference type="InterPro" id="IPR015854">
    <property type="entry name" value="ABC_transpr_LolD-like"/>
</dbReference>
<dbReference type="GO" id="GO:0022857">
    <property type="term" value="F:transmembrane transporter activity"/>
    <property type="evidence" value="ECO:0007669"/>
    <property type="project" value="TreeGrafter"/>
</dbReference>
<dbReference type="Pfam" id="PF00005">
    <property type="entry name" value="ABC_tran"/>
    <property type="match status" value="1"/>
</dbReference>
<organism evidence="7 8">
    <name type="scientific">Candidatus Coprenecus stercoravium</name>
    <dbReference type="NCBI Taxonomy" id="2840735"/>
    <lineage>
        <taxon>Bacteria</taxon>
        <taxon>Pseudomonadati</taxon>
        <taxon>Bacteroidota</taxon>
        <taxon>Bacteroidia</taxon>
        <taxon>Bacteroidales</taxon>
        <taxon>Rikenellaceae</taxon>
        <taxon>Rikenellaceae incertae sedis</taxon>
        <taxon>Candidatus Coprenecus</taxon>
    </lineage>
</organism>
<dbReference type="InterPro" id="IPR017871">
    <property type="entry name" value="ABC_transporter-like_CS"/>
</dbReference>
<dbReference type="PROSITE" id="PS00211">
    <property type="entry name" value="ABC_TRANSPORTER_1"/>
    <property type="match status" value="1"/>
</dbReference>
<gene>
    <name evidence="7" type="ORF">IAC04_03050</name>
</gene>
<dbReference type="GO" id="GO:0005524">
    <property type="term" value="F:ATP binding"/>
    <property type="evidence" value="ECO:0007669"/>
    <property type="project" value="UniProtKB-KW"/>
</dbReference>
<evidence type="ECO:0000259" key="6">
    <source>
        <dbReference type="PROSITE" id="PS50893"/>
    </source>
</evidence>
<protein>
    <recommendedName>
        <fullName evidence="3">Cell division ATP-binding protein FtsE</fullName>
    </recommendedName>
</protein>
<name>A0A9D2GQE1_9BACT</name>
<dbReference type="GO" id="GO:0005886">
    <property type="term" value="C:plasma membrane"/>
    <property type="evidence" value="ECO:0007669"/>
    <property type="project" value="TreeGrafter"/>
</dbReference>
<evidence type="ECO:0000313" key="7">
    <source>
        <dbReference type="EMBL" id="HIZ85448.1"/>
    </source>
</evidence>
<dbReference type="InterPro" id="IPR003593">
    <property type="entry name" value="AAA+_ATPase"/>
</dbReference>
<sequence>MEENKDRPIIYFEHADIYNSGNLVISDLNMSVRKGEFVYIVGKVGSGKTTVIRSMIGDADIKSGTALVGEFNLRKLKKRQIPYLRRKLGVIFQDFQLLMDRSAYDNLAFVLRATGVKDKKAVRNRINTVLEAVGMETKSHKMPHQLSGGEQQRIAIARALLNNPEIILADEPTGNLDGDTTEEIMNLLMRIHSRENGPAIIMVTHNKSLFQKYPARTFICEKLSCTEAPEESDIQLDLSEFI</sequence>
<dbReference type="Gene3D" id="3.40.50.300">
    <property type="entry name" value="P-loop containing nucleotide triphosphate hydrolases"/>
    <property type="match status" value="1"/>
</dbReference>
<dbReference type="PANTHER" id="PTHR24220:SF470">
    <property type="entry name" value="CELL DIVISION ATP-BINDING PROTEIN FTSE"/>
    <property type="match status" value="1"/>
</dbReference>
<proteinExistence type="inferred from homology"/>
<comment type="caution">
    <text evidence="7">The sequence shown here is derived from an EMBL/GenBank/DDBJ whole genome shotgun (WGS) entry which is preliminary data.</text>
</comment>
<dbReference type="InterPro" id="IPR027417">
    <property type="entry name" value="P-loop_NTPase"/>
</dbReference>
<evidence type="ECO:0000256" key="2">
    <source>
        <dbReference type="ARBA" id="ARBA00005417"/>
    </source>
</evidence>
<dbReference type="SUPFAM" id="SSF52540">
    <property type="entry name" value="P-loop containing nucleoside triphosphate hydrolases"/>
    <property type="match status" value="1"/>
</dbReference>
<evidence type="ECO:0000256" key="3">
    <source>
        <dbReference type="ARBA" id="ARBA00020019"/>
    </source>
</evidence>
<dbReference type="FunFam" id="3.40.50.300:FF:000056">
    <property type="entry name" value="Cell division ATP-binding protein FtsE"/>
    <property type="match status" value="1"/>
</dbReference>